<organism evidence="10 11">
    <name type="scientific">Grylomicrobium aquisgranensis</name>
    <dbReference type="NCBI Taxonomy" id="2926318"/>
    <lineage>
        <taxon>Bacteria</taxon>
        <taxon>Bacillati</taxon>
        <taxon>Bacillota</taxon>
        <taxon>Erysipelotrichia</taxon>
        <taxon>Erysipelotrichales</taxon>
        <taxon>Erysipelotrichaceae</taxon>
        <taxon>Grylomicrobium</taxon>
    </lineage>
</organism>
<feature type="region of interest" description="Disordered" evidence="8">
    <location>
        <begin position="747"/>
        <end position="858"/>
    </location>
</feature>
<evidence type="ECO:0000256" key="5">
    <source>
        <dbReference type="ARBA" id="ARBA00023268"/>
    </source>
</evidence>
<evidence type="ECO:0000313" key="11">
    <source>
        <dbReference type="Proteomes" id="UP001286174"/>
    </source>
</evidence>
<keyword evidence="3" id="KW-0328">Glycosyltransferase</keyword>
<evidence type="ECO:0000256" key="8">
    <source>
        <dbReference type="SAM" id="MobiDB-lite"/>
    </source>
</evidence>
<sequence length="858" mass="93953">MLTRNRKKRNMAAEPDGMANTQRSASKRKYMRRQKRMRVWTAVFCVILAIYVAIGVTGAAVVQYMTRDMPTLDINDFVGDESSRVYDANGNLLIELGTYFRENVSYDKMPESLVDAFLSIEDSRFFEHNGFDIPRFTSSAIHNVLSGDLTGQGGSTFTMQLVKNSYFSVDNGDASTSYSAGKGIKYKIQQIMLSLQLEQKLDKKTIFELYVNRLNFGNNIRGCEMAARYYFGKDVWELNLSESAMLAGIVNLPNYYNPYAHLDYATQRRDQVLYMMLYHGYITEEEYKLATSIKVEDELVGEYADIKESNTKYQEYIDVALEEAVQMTGYDPVSKGMDIYTAMNPDIQDKIIDIEAGNSITYADDLMQTAIMTIDHTSGEIVGIGGGRNYTASGGSRLLNRATDMYKQPGSTAKPVIPYALAFEYLGFSLDEQVIDIRYSYPNENRIISDYDGRYLGVISIKDALADSRNIPAIMTLGLVTDKIGKEQVISYMQAIGYDSMTTDNYHLSIAIGANDFTATVEQMCGAHAMLMNLGVYNKPHTITRIVMTNNDTYYPEGQNQRVLSSGSAYLVTQLLANDVTQTKYGTYMSILKRSWPVYAKTGTTDWDSSGAQYGIPSGVAKDEWMIASNGKYTNAVWMGYDQAVAGENTYLAQWKLALNIPGNINSQLIDLEASITDDATSAVQKPDDLTEVSYVKGTWPHVNVGKTSGTTVTSTVSNTGLANTPQVDSMSDSYRITAKGYIKGSTSTATAEATATPSAETEEKTETNNSQTTNNNQTTNQTNNNANANNGNTTDSGNAGNTTDNNSNNNNSGNSTDNSGGDNTGGNTGDSTTSGGETSGGNNDDTGQGSNTSGGGQ</sequence>
<keyword evidence="1" id="KW-0121">Carboxypeptidase</keyword>
<keyword evidence="2" id="KW-0645">Protease</keyword>
<accession>A0AB35U333</accession>
<feature type="domain" description="Glycosyl transferase family 51" evidence="9">
    <location>
        <begin position="99"/>
        <end position="276"/>
    </location>
</feature>
<feature type="region of interest" description="Disordered" evidence="8">
    <location>
        <begin position="1"/>
        <end position="28"/>
    </location>
</feature>
<dbReference type="GO" id="GO:0006508">
    <property type="term" value="P:proteolysis"/>
    <property type="evidence" value="ECO:0007669"/>
    <property type="project" value="UniProtKB-KW"/>
</dbReference>
<dbReference type="Gene3D" id="1.10.3810.10">
    <property type="entry name" value="Biosynthetic peptidoglycan transglycosylase-like"/>
    <property type="match status" value="1"/>
</dbReference>
<name>A0AB35U333_9FIRM</name>
<dbReference type="RefSeq" id="WP_370595718.1">
    <property type="nucleotide sequence ID" value="NZ_JALBUR010000006.1"/>
</dbReference>
<dbReference type="InterPro" id="IPR012338">
    <property type="entry name" value="Beta-lactam/transpept-like"/>
</dbReference>
<dbReference type="AlphaFoldDB" id="A0AB35U333"/>
<evidence type="ECO:0000256" key="4">
    <source>
        <dbReference type="ARBA" id="ARBA00022679"/>
    </source>
</evidence>
<feature type="compositionally biased region" description="Low complexity" evidence="8">
    <location>
        <begin position="747"/>
        <end position="760"/>
    </location>
</feature>
<dbReference type="Pfam" id="PF00912">
    <property type="entry name" value="Transgly"/>
    <property type="match status" value="1"/>
</dbReference>
<evidence type="ECO:0000256" key="1">
    <source>
        <dbReference type="ARBA" id="ARBA00022645"/>
    </source>
</evidence>
<feature type="compositionally biased region" description="Low complexity" evidence="8">
    <location>
        <begin position="768"/>
        <end position="822"/>
    </location>
</feature>
<dbReference type="GO" id="GO:0030288">
    <property type="term" value="C:outer membrane-bounded periplasmic space"/>
    <property type="evidence" value="ECO:0007669"/>
    <property type="project" value="TreeGrafter"/>
</dbReference>
<comment type="catalytic activity">
    <reaction evidence="6">
        <text>Preferential cleavage: (Ac)2-L-Lys-D-Ala-|-D-Ala. Also transpeptidation of peptidyl-alanyl moieties that are N-acyl substituents of D-alanine.</text>
        <dbReference type="EC" id="3.4.16.4"/>
    </reaction>
</comment>
<proteinExistence type="predicted"/>
<evidence type="ECO:0000313" key="10">
    <source>
        <dbReference type="EMBL" id="MDX8419230.1"/>
    </source>
</evidence>
<dbReference type="InterPro" id="IPR036950">
    <property type="entry name" value="PBP_transglycosylase"/>
</dbReference>
<dbReference type="GO" id="GO:0009002">
    <property type="term" value="F:serine-type D-Ala-D-Ala carboxypeptidase activity"/>
    <property type="evidence" value="ECO:0007669"/>
    <property type="project" value="UniProtKB-EC"/>
</dbReference>
<dbReference type="EMBL" id="JALBUR010000006">
    <property type="protein sequence ID" value="MDX8419230.1"/>
    <property type="molecule type" value="Genomic_DNA"/>
</dbReference>
<reference evidence="10 11" key="1">
    <citation type="submission" date="2022-03" db="EMBL/GenBank/DDBJ databases">
        <title>Novel taxa within the pig intestine.</title>
        <authorList>
            <person name="Wylensek D."/>
            <person name="Bishof K."/>
            <person name="Afrizal A."/>
            <person name="Clavel T."/>
        </authorList>
    </citation>
    <scope>NUCLEOTIDE SEQUENCE [LARGE SCALE GENOMIC DNA]</scope>
    <source>
        <strain evidence="10 11">CLA-KB-P133</strain>
    </source>
</reference>
<dbReference type="InterPro" id="IPR001264">
    <property type="entry name" value="Glyco_trans_51"/>
</dbReference>
<keyword evidence="11" id="KW-1185">Reference proteome</keyword>
<dbReference type="Proteomes" id="UP001286174">
    <property type="component" value="Unassembled WGS sequence"/>
</dbReference>
<gene>
    <name evidence="10" type="ORF">MOZ60_03880</name>
</gene>
<protein>
    <submittedName>
        <fullName evidence="10">Penicillin-binding protein</fullName>
    </submittedName>
</protein>
<dbReference type="GO" id="GO:0009252">
    <property type="term" value="P:peptidoglycan biosynthetic process"/>
    <property type="evidence" value="ECO:0007669"/>
    <property type="project" value="TreeGrafter"/>
</dbReference>
<dbReference type="InterPro" id="IPR050396">
    <property type="entry name" value="Glycosyltr_51/Transpeptidase"/>
</dbReference>
<dbReference type="PANTHER" id="PTHR32282:SF29">
    <property type="entry name" value="PENICILLIN-BINDING PROTEIN 1A"/>
    <property type="match status" value="1"/>
</dbReference>
<dbReference type="Gene3D" id="3.40.710.10">
    <property type="entry name" value="DD-peptidase/beta-lactamase superfamily"/>
    <property type="match status" value="1"/>
</dbReference>
<keyword evidence="2" id="KW-0378">Hydrolase</keyword>
<keyword evidence="4" id="KW-0808">Transferase</keyword>
<dbReference type="SUPFAM" id="SSF53955">
    <property type="entry name" value="Lysozyme-like"/>
    <property type="match status" value="1"/>
</dbReference>
<dbReference type="InterPro" id="IPR023346">
    <property type="entry name" value="Lysozyme-like_dom_sf"/>
</dbReference>
<comment type="caution">
    <text evidence="10">The sequence shown here is derived from an EMBL/GenBank/DDBJ whole genome shotgun (WGS) entry which is preliminary data.</text>
</comment>
<feature type="compositionally biased region" description="Basic residues" evidence="8">
    <location>
        <begin position="1"/>
        <end position="10"/>
    </location>
</feature>
<evidence type="ECO:0000256" key="7">
    <source>
        <dbReference type="ARBA" id="ARBA00049902"/>
    </source>
</evidence>
<evidence type="ECO:0000259" key="9">
    <source>
        <dbReference type="Pfam" id="PF00912"/>
    </source>
</evidence>
<dbReference type="PANTHER" id="PTHR32282">
    <property type="entry name" value="BINDING PROTEIN TRANSPEPTIDASE, PUTATIVE-RELATED"/>
    <property type="match status" value="1"/>
</dbReference>
<comment type="catalytic activity">
    <reaction evidence="7">
        <text>[GlcNAc-(1-&gt;4)-Mur2Ac(oyl-L-Ala-gamma-D-Glu-L-Lys-D-Ala-D-Ala)](n)-di-trans,octa-cis-undecaprenyl diphosphate + beta-D-GlcNAc-(1-&gt;4)-Mur2Ac(oyl-L-Ala-gamma-D-Glu-L-Lys-D-Ala-D-Ala)-di-trans,octa-cis-undecaprenyl diphosphate = [GlcNAc-(1-&gt;4)-Mur2Ac(oyl-L-Ala-gamma-D-Glu-L-Lys-D-Ala-D-Ala)](n+1)-di-trans,octa-cis-undecaprenyl diphosphate + di-trans,octa-cis-undecaprenyl diphosphate + H(+)</text>
        <dbReference type="Rhea" id="RHEA:23708"/>
        <dbReference type="Rhea" id="RHEA-COMP:9602"/>
        <dbReference type="Rhea" id="RHEA-COMP:9603"/>
        <dbReference type="ChEBI" id="CHEBI:15378"/>
        <dbReference type="ChEBI" id="CHEBI:58405"/>
        <dbReference type="ChEBI" id="CHEBI:60033"/>
        <dbReference type="ChEBI" id="CHEBI:78435"/>
        <dbReference type="EC" id="2.4.99.28"/>
    </reaction>
</comment>
<keyword evidence="5" id="KW-0511">Multifunctional enzyme</keyword>
<feature type="compositionally biased region" description="Low complexity" evidence="8">
    <location>
        <begin position="830"/>
        <end position="852"/>
    </location>
</feature>
<evidence type="ECO:0000256" key="2">
    <source>
        <dbReference type="ARBA" id="ARBA00022670"/>
    </source>
</evidence>
<dbReference type="SUPFAM" id="SSF56601">
    <property type="entry name" value="beta-lactamase/transpeptidase-like"/>
    <property type="match status" value="1"/>
</dbReference>
<dbReference type="GO" id="GO:0008955">
    <property type="term" value="F:peptidoglycan glycosyltransferase activity"/>
    <property type="evidence" value="ECO:0007669"/>
    <property type="project" value="UniProtKB-EC"/>
</dbReference>
<evidence type="ECO:0000256" key="6">
    <source>
        <dbReference type="ARBA" id="ARBA00034000"/>
    </source>
</evidence>
<evidence type="ECO:0000256" key="3">
    <source>
        <dbReference type="ARBA" id="ARBA00022676"/>
    </source>
</evidence>